<keyword evidence="3" id="KW-1185">Reference proteome</keyword>
<organism evidence="2 3">
    <name type="scientific">Leersia perrieri</name>
    <dbReference type="NCBI Taxonomy" id="77586"/>
    <lineage>
        <taxon>Eukaryota</taxon>
        <taxon>Viridiplantae</taxon>
        <taxon>Streptophyta</taxon>
        <taxon>Embryophyta</taxon>
        <taxon>Tracheophyta</taxon>
        <taxon>Spermatophyta</taxon>
        <taxon>Magnoliopsida</taxon>
        <taxon>Liliopsida</taxon>
        <taxon>Poales</taxon>
        <taxon>Poaceae</taxon>
        <taxon>BOP clade</taxon>
        <taxon>Oryzoideae</taxon>
        <taxon>Oryzeae</taxon>
        <taxon>Oryzinae</taxon>
        <taxon>Leersia</taxon>
    </lineage>
</organism>
<keyword evidence="1" id="KW-0812">Transmembrane</keyword>
<keyword evidence="1" id="KW-0472">Membrane</keyword>
<proteinExistence type="predicted"/>
<accession>A0A0D9X5W8</accession>
<evidence type="ECO:0000313" key="3">
    <source>
        <dbReference type="Proteomes" id="UP000032180"/>
    </source>
</evidence>
<feature type="transmembrane region" description="Helical" evidence="1">
    <location>
        <begin position="238"/>
        <end position="263"/>
    </location>
</feature>
<evidence type="ECO:0000256" key="1">
    <source>
        <dbReference type="SAM" id="Phobius"/>
    </source>
</evidence>
<dbReference type="PANTHER" id="PTHR34483:SF4">
    <property type="entry name" value="OS08G0256000 PROTEIN"/>
    <property type="match status" value="1"/>
</dbReference>
<reference evidence="2 3" key="1">
    <citation type="submission" date="2012-08" db="EMBL/GenBank/DDBJ databases">
        <title>Oryza genome evolution.</title>
        <authorList>
            <person name="Wing R.A."/>
        </authorList>
    </citation>
    <scope>NUCLEOTIDE SEQUENCE</scope>
</reference>
<dbReference type="HOGENOM" id="CLU_056842_0_0_1"/>
<protein>
    <submittedName>
        <fullName evidence="2">Uncharacterized protein</fullName>
    </submittedName>
</protein>
<feature type="transmembrane region" description="Helical" evidence="1">
    <location>
        <begin position="132"/>
        <end position="154"/>
    </location>
</feature>
<reference evidence="3" key="2">
    <citation type="submission" date="2013-12" db="EMBL/GenBank/DDBJ databases">
        <authorList>
            <person name="Yu Y."/>
            <person name="Lee S."/>
            <person name="de Baynast K."/>
            <person name="Wissotski M."/>
            <person name="Liu L."/>
            <person name="Talag J."/>
            <person name="Goicoechea J."/>
            <person name="Angelova A."/>
            <person name="Jetty R."/>
            <person name="Kudrna D."/>
            <person name="Golser W."/>
            <person name="Rivera L."/>
            <person name="Zhang J."/>
            <person name="Wing R."/>
        </authorList>
    </citation>
    <scope>NUCLEOTIDE SEQUENCE</scope>
</reference>
<dbReference type="eggNOG" id="ENOG502R6DD">
    <property type="taxonomic scope" value="Eukaryota"/>
</dbReference>
<evidence type="ECO:0000313" key="2">
    <source>
        <dbReference type="EnsemblPlants" id="LPERR08G07020.1"/>
    </source>
</evidence>
<feature type="transmembrane region" description="Helical" evidence="1">
    <location>
        <begin position="192"/>
        <end position="217"/>
    </location>
</feature>
<dbReference type="Gramene" id="LPERR08G07020.1">
    <property type="protein sequence ID" value="LPERR08G07020.1"/>
    <property type="gene ID" value="LPERR08G07020"/>
</dbReference>
<reference evidence="2" key="3">
    <citation type="submission" date="2015-04" db="UniProtKB">
        <authorList>
            <consortium name="EnsemblPlants"/>
        </authorList>
    </citation>
    <scope>IDENTIFICATION</scope>
</reference>
<dbReference type="Proteomes" id="UP000032180">
    <property type="component" value="Chromosome 8"/>
</dbReference>
<dbReference type="PANTHER" id="PTHR34483">
    <property type="entry name" value="OS09G0129800 PROTEIN"/>
    <property type="match status" value="1"/>
</dbReference>
<dbReference type="EnsemblPlants" id="LPERR08G07020.1">
    <property type="protein sequence ID" value="LPERR08G07020.1"/>
    <property type="gene ID" value="LPERR08G07020"/>
</dbReference>
<name>A0A0D9X5W8_9ORYZ</name>
<feature type="transmembrane region" description="Helical" evidence="1">
    <location>
        <begin position="90"/>
        <end position="120"/>
    </location>
</feature>
<feature type="transmembrane region" description="Helical" evidence="1">
    <location>
        <begin position="275"/>
        <end position="297"/>
    </location>
</feature>
<sequence length="328" mass="33923">MAAAAAAAPPGFFSFLKHGVLVPARGRGVFLPLLALTAALAGSLLLANSLAVQPRAVAALLDADALTRADPASAAYPGLVRRFRRDLRDLLIDAAACILAAVVAGSAIKIATVFAAVAAFTPPADGDGERRATVSGFLAVARGNVWGPVVTVAFGYVLEAVCFAAIVAMAMLAVPLLEYSLLLLFLDAMAVLLASLFLVYLTVVVAVSVVVSAAENARRGAGAVSRAWRLMSGKNAQAVVYVAATFALAAAVSPVYTLALRWWPRSAAAGVAAGVAYVLLLGAVEVFSVAAVTAYYFECREMKQAEEDMAAGHHHHYSKLPNGDEANI</sequence>
<keyword evidence="1" id="KW-1133">Transmembrane helix</keyword>
<feature type="transmembrane region" description="Helical" evidence="1">
    <location>
        <begin position="29"/>
        <end position="47"/>
    </location>
</feature>
<feature type="transmembrane region" description="Helical" evidence="1">
    <location>
        <begin position="161"/>
        <end position="186"/>
    </location>
</feature>
<dbReference type="AlphaFoldDB" id="A0A0D9X5W8"/>